<evidence type="ECO:0000313" key="2">
    <source>
        <dbReference type="EMBL" id="OAF70160.1"/>
    </source>
</evidence>
<evidence type="ECO:0000313" key="3">
    <source>
        <dbReference type="Proteomes" id="UP000078046"/>
    </source>
</evidence>
<dbReference type="EMBL" id="LWCA01000182">
    <property type="protein sequence ID" value="OAF70160.1"/>
    <property type="molecule type" value="Genomic_DNA"/>
</dbReference>
<dbReference type="AlphaFoldDB" id="A0A177B7Q6"/>
<evidence type="ECO:0000256" key="1">
    <source>
        <dbReference type="SAM" id="Phobius"/>
    </source>
</evidence>
<name>A0A177B7Q6_9BILA</name>
<keyword evidence="1" id="KW-1133">Transmembrane helix</keyword>
<comment type="caution">
    <text evidence="2">The sequence shown here is derived from an EMBL/GenBank/DDBJ whole genome shotgun (WGS) entry which is preliminary data.</text>
</comment>
<sequence>MKNEESDTFVIPGKTYNMAIIFEKLPLPHKHEYRMNLKFGTKNIAPYYYAMTYSLPILTRHNIVVCNQMYNQTVIDVKNNIYVNIIIENLKIEYINKENVGEIRRVEICDMDIVEQNISSAAQFFKYIILYGFGITIVLSLIISIFITVYSNKKFK</sequence>
<dbReference type="Proteomes" id="UP000078046">
    <property type="component" value="Unassembled WGS sequence"/>
</dbReference>
<protein>
    <submittedName>
        <fullName evidence="2">Uncharacterized protein</fullName>
    </submittedName>
</protein>
<gene>
    <name evidence="2" type="ORF">A3Q56_02098</name>
</gene>
<feature type="transmembrane region" description="Helical" evidence="1">
    <location>
        <begin position="128"/>
        <end position="150"/>
    </location>
</feature>
<keyword evidence="3" id="KW-1185">Reference proteome</keyword>
<organism evidence="2 3">
    <name type="scientific">Intoshia linei</name>
    <dbReference type="NCBI Taxonomy" id="1819745"/>
    <lineage>
        <taxon>Eukaryota</taxon>
        <taxon>Metazoa</taxon>
        <taxon>Spiralia</taxon>
        <taxon>Lophotrochozoa</taxon>
        <taxon>Mesozoa</taxon>
        <taxon>Orthonectida</taxon>
        <taxon>Rhopaluridae</taxon>
        <taxon>Intoshia</taxon>
    </lineage>
</organism>
<accession>A0A177B7Q6</accession>
<keyword evidence="1" id="KW-0812">Transmembrane</keyword>
<keyword evidence="1" id="KW-0472">Membrane</keyword>
<reference evidence="2 3" key="1">
    <citation type="submission" date="2016-04" db="EMBL/GenBank/DDBJ databases">
        <title>The genome of Intoshia linei affirms orthonectids as highly simplified spiralians.</title>
        <authorList>
            <person name="Mikhailov K.V."/>
            <person name="Slusarev G.S."/>
            <person name="Nikitin M.A."/>
            <person name="Logacheva M.D."/>
            <person name="Penin A."/>
            <person name="Aleoshin V."/>
            <person name="Panchin Y.V."/>
        </authorList>
    </citation>
    <scope>NUCLEOTIDE SEQUENCE [LARGE SCALE GENOMIC DNA]</scope>
    <source>
        <strain evidence="2">Intl2013</strain>
        <tissue evidence="2">Whole animal</tissue>
    </source>
</reference>
<proteinExistence type="predicted"/>